<dbReference type="Pfam" id="PF17820">
    <property type="entry name" value="PDZ_6"/>
    <property type="match status" value="1"/>
</dbReference>
<dbReference type="InterPro" id="IPR041489">
    <property type="entry name" value="PDZ_6"/>
</dbReference>
<evidence type="ECO:0000256" key="1">
    <source>
        <dbReference type="ARBA" id="ARBA00009179"/>
    </source>
</evidence>
<evidence type="ECO:0000259" key="7">
    <source>
        <dbReference type="PROSITE" id="PS50106"/>
    </source>
</evidence>
<comment type="caution">
    <text evidence="8">The sequence shown here is derived from an EMBL/GenBank/DDBJ whole genome shotgun (WGS) entry which is preliminary data.</text>
</comment>
<dbReference type="InterPro" id="IPR001478">
    <property type="entry name" value="PDZ"/>
</dbReference>
<dbReference type="GO" id="GO:0007165">
    <property type="term" value="P:signal transduction"/>
    <property type="evidence" value="ECO:0007669"/>
    <property type="project" value="TreeGrafter"/>
</dbReference>
<dbReference type="Gene3D" id="3.30.750.44">
    <property type="match status" value="1"/>
</dbReference>
<name>A0A3E3EBW2_9FIRM</name>
<dbReference type="PANTHER" id="PTHR32060:SF30">
    <property type="entry name" value="CARBOXY-TERMINAL PROCESSING PROTEASE CTPA"/>
    <property type="match status" value="1"/>
</dbReference>
<dbReference type="SMART" id="SM00228">
    <property type="entry name" value="PDZ"/>
    <property type="match status" value="1"/>
</dbReference>
<dbReference type="Gene3D" id="3.90.226.10">
    <property type="entry name" value="2-enoyl-CoA Hydratase, Chain A, domain 1"/>
    <property type="match status" value="1"/>
</dbReference>
<dbReference type="PANTHER" id="PTHR32060">
    <property type="entry name" value="TAIL-SPECIFIC PROTEASE"/>
    <property type="match status" value="1"/>
</dbReference>
<feature type="domain" description="PDZ" evidence="7">
    <location>
        <begin position="109"/>
        <end position="177"/>
    </location>
</feature>
<dbReference type="Gene3D" id="1.10.101.10">
    <property type="entry name" value="PGBD-like superfamily/PGBD"/>
    <property type="match status" value="1"/>
</dbReference>
<evidence type="ECO:0000313" key="8">
    <source>
        <dbReference type="EMBL" id="RGD84021.1"/>
    </source>
</evidence>
<evidence type="ECO:0000256" key="3">
    <source>
        <dbReference type="ARBA" id="ARBA00022801"/>
    </source>
</evidence>
<keyword evidence="6" id="KW-0472">Membrane</keyword>
<dbReference type="InterPro" id="IPR002477">
    <property type="entry name" value="Peptidoglycan-bd-like"/>
</dbReference>
<dbReference type="GO" id="GO:0030288">
    <property type="term" value="C:outer membrane-bounded periplasmic space"/>
    <property type="evidence" value="ECO:0007669"/>
    <property type="project" value="TreeGrafter"/>
</dbReference>
<dbReference type="EMBL" id="QUSL01000019">
    <property type="protein sequence ID" value="RGD84021.1"/>
    <property type="molecule type" value="Genomic_DNA"/>
</dbReference>
<dbReference type="PROSITE" id="PS50106">
    <property type="entry name" value="PDZ"/>
    <property type="match status" value="1"/>
</dbReference>
<dbReference type="Gene3D" id="2.30.42.10">
    <property type="match status" value="1"/>
</dbReference>
<keyword evidence="6" id="KW-1133">Transmembrane helix</keyword>
<dbReference type="GO" id="GO:0006508">
    <property type="term" value="P:proteolysis"/>
    <property type="evidence" value="ECO:0007669"/>
    <property type="project" value="UniProtKB-KW"/>
</dbReference>
<dbReference type="SUPFAM" id="SSF47090">
    <property type="entry name" value="PGBD-like"/>
    <property type="match status" value="1"/>
</dbReference>
<dbReference type="Pfam" id="PF03572">
    <property type="entry name" value="Peptidase_S41"/>
    <property type="match status" value="1"/>
</dbReference>
<dbReference type="RefSeq" id="WP_117581791.1">
    <property type="nucleotide sequence ID" value="NZ_QUSL01000019.1"/>
</dbReference>
<dbReference type="SMART" id="SM00245">
    <property type="entry name" value="TSPc"/>
    <property type="match status" value="1"/>
</dbReference>
<dbReference type="InterPro" id="IPR004447">
    <property type="entry name" value="Peptidase_S41A"/>
</dbReference>
<dbReference type="InterPro" id="IPR036365">
    <property type="entry name" value="PGBD-like_sf"/>
</dbReference>
<reference evidence="8 9" key="1">
    <citation type="submission" date="2018-08" db="EMBL/GenBank/DDBJ databases">
        <title>A genome reference for cultivated species of the human gut microbiota.</title>
        <authorList>
            <person name="Zou Y."/>
            <person name="Xue W."/>
            <person name="Luo G."/>
        </authorList>
    </citation>
    <scope>NUCLEOTIDE SEQUENCE [LARGE SCALE GENOMIC DNA]</scope>
    <source>
        <strain evidence="8 9">OM06-4</strain>
    </source>
</reference>
<organism evidence="8 9">
    <name type="scientific">Thomasclavelia ramosa</name>
    <dbReference type="NCBI Taxonomy" id="1547"/>
    <lineage>
        <taxon>Bacteria</taxon>
        <taxon>Bacillati</taxon>
        <taxon>Bacillota</taxon>
        <taxon>Erysipelotrichia</taxon>
        <taxon>Erysipelotrichales</taxon>
        <taxon>Coprobacillaceae</taxon>
        <taxon>Thomasclavelia</taxon>
    </lineage>
</organism>
<evidence type="ECO:0000256" key="2">
    <source>
        <dbReference type="ARBA" id="ARBA00022670"/>
    </source>
</evidence>
<accession>A0A3E3EBW2</accession>
<gene>
    <name evidence="8" type="ORF">DXB93_11740</name>
</gene>
<protein>
    <submittedName>
        <fullName evidence="8">PDZ domain-containing protein</fullName>
    </submittedName>
</protein>
<dbReference type="InterPro" id="IPR029045">
    <property type="entry name" value="ClpP/crotonase-like_dom_sf"/>
</dbReference>
<dbReference type="Pfam" id="PF01471">
    <property type="entry name" value="PG_binding_1"/>
    <property type="match status" value="1"/>
</dbReference>
<evidence type="ECO:0000256" key="5">
    <source>
        <dbReference type="RuleBase" id="RU004404"/>
    </source>
</evidence>
<feature type="transmembrane region" description="Helical" evidence="6">
    <location>
        <begin position="26"/>
        <end position="46"/>
    </location>
</feature>
<dbReference type="InterPro" id="IPR036034">
    <property type="entry name" value="PDZ_sf"/>
</dbReference>
<comment type="similarity">
    <text evidence="1 5">Belongs to the peptidase S41A family.</text>
</comment>
<dbReference type="AlphaFoldDB" id="A0A3E3EBW2"/>
<dbReference type="CDD" id="cd06782">
    <property type="entry name" value="cpPDZ_CPP-like"/>
    <property type="match status" value="1"/>
</dbReference>
<evidence type="ECO:0000256" key="4">
    <source>
        <dbReference type="ARBA" id="ARBA00022825"/>
    </source>
</evidence>
<dbReference type="CDD" id="cd07560">
    <property type="entry name" value="Peptidase_S41_CPP"/>
    <property type="match status" value="1"/>
</dbReference>
<dbReference type="SUPFAM" id="SSF50156">
    <property type="entry name" value="PDZ domain-like"/>
    <property type="match status" value="1"/>
</dbReference>
<keyword evidence="4 5" id="KW-0720">Serine protease</keyword>
<dbReference type="SUPFAM" id="SSF52096">
    <property type="entry name" value="ClpP/crotonase"/>
    <property type="match status" value="1"/>
</dbReference>
<dbReference type="GO" id="GO:0008236">
    <property type="term" value="F:serine-type peptidase activity"/>
    <property type="evidence" value="ECO:0007669"/>
    <property type="project" value="UniProtKB-KW"/>
</dbReference>
<evidence type="ECO:0000256" key="6">
    <source>
        <dbReference type="SAM" id="Phobius"/>
    </source>
</evidence>
<proteinExistence type="inferred from homology"/>
<dbReference type="GO" id="GO:0004175">
    <property type="term" value="F:endopeptidase activity"/>
    <property type="evidence" value="ECO:0007669"/>
    <property type="project" value="TreeGrafter"/>
</dbReference>
<sequence>MEDFIRPNHNPEPKLKPKKTKHIRETLFIVCMIVCLAVGFVSGYVAKKTVPTNSTSKNAESIIDEAYEILDEAWLNPNDKDVDIKGNTITALVESLGDMHSSYFTYEESKTYNQSVDGNYEGIGVAQRTVSEGTMVMQVYKNSPAEKSGLQVGDIITGVDGNSVAGKSADEISDLIRGEANTKVKLTIIRNTEQQEVEVERANVDSAVTSEIRDNDGKKFGYVKINTFGSTTADDIEAALQTFTAEKIDTLVLDLRDNGGGYLTAATDVLSLFMKEDKLLFQMETKNGAIEKYKAKDCQKYNFINGYILVNGNTASASEVVAGALQEKMNYKLVGDQTYGKGTAQTQKQLSDGSVLKYTYAKWLLPSGTWINGKGLTPDYSVSNMDTSGIYTKALETDMGYDSVGTAIASMQKMLSILGYDCGRNDGYFSQQSVEALKQFEQANNLTVDGIYTNSDRQKLEAAVIMYANSENNDYQYKKLMELIK</sequence>
<dbReference type="NCBIfam" id="TIGR00225">
    <property type="entry name" value="prc"/>
    <property type="match status" value="1"/>
</dbReference>
<dbReference type="InterPro" id="IPR005151">
    <property type="entry name" value="Tail-specific_protease"/>
</dbReference>
<keyword evidence="6" id="KW-0812">Transmembrane</keyword>
<keyword evidence="3 5" id="KW-0378">Hydrolase</keyword>
<keyword evidence="2 5" id="KW-0645">Protease</keyword>
<dbReference type="InterPro" id="IPR036366">
    <property type="entry name" value="PGBDSf"/>
</dbReference>
<evidence type="ECO:0000313" key="9">
    <source>
        <dbReference type="Proteomes" id="UP000261032"/>
    </source>
</evidence>
<dbReference type="Proteomes" id="UP000261032">
    <property type="component" value="Unassembled WGS sequence"/>
</dbReference>